<dbReference type="VEuPathDB" id="MicrosporidiaDB:THOM_0655"/>
<dbReference type="InParanoid" id="L7JXZ9"/>
<feature type="chain" id="PRO_5003978971" evidence="1">
    <location>
        <begin position="20"/>
        <end position="185"/>
    </location>
</feature>
<evidence type="ECO:0000256" key="1">
    <source>
        <dbReference type="SAM" id="SignalP"/>
    </source>
</evidence>
<proteinExistence type="predicted"/>
<keyword evidence="3" id="KW-1185">Reference proteome</keyword>
<keyword evidence="1" id="KW-0732">Signal</keyword>
<dbReference type="Proteomes" id="UP000011185">
    <property type="component" value="Unassembled WGS sequence"/>
</dbReference>
<dbReference type="AlphaFoldDB" id="L7JXZ9"/>
<name>L7JXZ9_TRAHO</name>
<dbReference type="EMBL" id="JH993854">
    <property type="protein sequence ID" value="ELQ76343.1"/>
    <property type="molecule type" value="Genomic_DNA"/>
</dbReference>
<evidence type="ECO:0000313" key="3">
    <source>
        <dbReference type="Proteomes" id="UP000011185"/>
    </source>
</evidence>
<accession>L7JXZ9</accession>
<dbReference type="HOGENOM" id="CLU_1462330_0_0_1"/>
<protein>
    <submittedName>
        <fullName evidence="2">Uncharacterized protein</fullName>
    </submittedName>
</protein>
<feature type="signal peptide" evidence="1">
    <location>
        <begin position="1"/>
        <end position="19"/>
    </location>
</feature>
<sequence>MVSTLVLVALMIHASVCRATNFAPTSTKSGHWRIRHDAKRCTSYYMQDSGYGFEYMRVYDKVGSEDDREIFMLVSGGLAANKCTEHFRALQYEGLVSTAVMQDDLAFRDSPLYFVEEAMAFADEKKLWLTGPGLDSWLKVTKRELDELWDVLFRSYSLQTRSLRDRPLIFIKSKDGNEQGSCSVM</sequence>
<organism evidence="2 3">
    <name type="scientific">Trachipleistophora hominis</name>
    <name type="common">Microsporidian parasite</name>
    <dbReference type="NCBI Taxonomy" id="72359"/>
    <lineage>
        <taxon>Eukaryota</taxon>
        <taxon>Fungi</taxon>
        <taxon>Fungi incertae sedis</taxon>
        <taxon>Microsporidia</taxon>
        <taxon>Pleistophoridae</taxon>
        <taxon>Trachipleistophora</taxon>
    </lineage>
</organism>
<reference evidence="2 3" key="1">
    <citation type="journal article" date="2012" name="PLoS Pathog.">
        <title>The genome of the obligate intracellular parasite Trachipleistophora hominis: new insights into microsporidian genome dynamics and reductive evolution.</title>
        <authorList>
            <person name="Heinz E."/>
            <person name="Williams T.A."/>
            <person name="Nakjang S."/>
            <person name="Noel C.J."/>
            <person name="Swan D.C."/>
            <person name="Goldberg A.V."/>
            <person name="Harris S.R."/>
            <person name="Weinmaier T."/>
            <person name="Markert S."/>
            <person name="Becher D."/>
            <person name="Bernhardt J."/>
            <person name="Dagan T."/>
            <person name="Hacker C."/>
            <person name="Lucocq J.M."/>
            <person name="Schweder T."/>
            <person name="Rattei T."/>
            <person name="Hall N."/>
            <person name="Hirt R.P."/>
            <person name="Embley T.M."/>
        </authorList>
    </citation>
    <scope>NUCLEOTIDE SEQUENCE [LARGE SCALE GENOMIC DNA]</scope>
</reference>
<gene>
    <name evidence="2" type="ORF">THOM_0655</name>
</gene>
<evidence type="ECO:0000313" key="2">
    <source>
        <dbReference type="EMBL" id="ELQ76343.1"/>
    </source>
</evidence>